<reference evidence="2 3" key="1">
    <citation type="submission" date="2015-12" db="EMBL/GenBank/DDBJ databases">
        <authorList>
            <person name="Shamseldin A."/>
            <person name="Moawad H."/>
            <person name="Abd El-Rahim W.M."/>
            <person name="Sadowsky M.J."/>
        </authorList>
    </citation>
    <scope>NUCLEOTIDE SEQUENCE [LARGE SCALE GENOMIC DNA]</scope>
    <source>
        <strain evidence="2 3">DG5B</strain>
    </source>
</reference>
<dbReference type="PANTHER" id="PTHR11138">
    <property type="entry name" value="METHIONYL-TRNA FORMYLTRANSFERASE"/>
    <property type="match status" value="1"/>
</dbReference>
<keyword evidence="3" id="KW-1185">Reference proteome</keyword>
<evidence type="ECO:0000259" key="1">
    <source>
        <dbReference type="Pfam" id="PF00551"/>
    </source>
</evidence>
<evidence type="ECO:0000313" key="2">
    <source>
        <dbReference type="EMBL" id="ALW87106.1"/>
    </source>
</evidence>
<dbReference type="PANTHER" id="PTHR11138:SF5">
    <property type="entry name" value="METHIONYL-TRNA FORMYLTRANSFERASE, MITOCHONDRIAL"/>
    <property type="match status" value="1"/>
</dbReference>
<dbReference type="Pfam" id="PF00551">
    <property type="entry name" value="Formyl_trans_N"/>
    <property type="match status" value="1"/>
</dbReference>
<dbReference type="Gene3D" id="3.40.50.12230">
    <property type="match status" value="1"/>
</dbReference>
<gene>
    <name evidence="2" type="ORF">AUC43_19720</name>
</gene>
<organism evidence="2 3">
    <name type="scientific">Hymenobacter sedentarius</name>
    <dbReference type="NCBI Taxonomy" id="1411621"/>
    <lineage>
        <taxon>Bacteria</taxon>
        <taxon>Pseudomonadati</taxon>
        <taxon>Bacteroidota</taxon>
        <taxon>Cytophagia</taxon>
        <taxon>Cytophagales</taxon>
        <taxon>Hymenobacteraceae</taxon>
        <taxon>Hymenobacter</taxon>
    </lineage>
</organism>
<dbReference type="Proteomes" id="UP000059542">
    <property type="component" value="Chromosome"/>
</dbReference>
<dbReference type="SUPFAM" id="SSF53328">
    <property type="entry name" value="Formyltransferase"/>
    <property type="match status" value="1"/>
</dbReference>
<dbReference type="GO" id="GO:0004479">
    <property type="term" value="F:methionyl-tRNA formyltransferase activity"/>
    <property type="evidence" value="ECO:0007669"/>
    <property type="project" value="TreeGrafter"/>
</dbReference>
<sequence length="236" mass="26616">MTYRVLFFGNWGLGLSGLEGLLACENVEIVKVYTKWDKLTPNPFLNLVHDRAVREGLPVFNSDKALAPLKIFAADILSNERIDFIVSCCYDRIFKPNVLAFPRLPLNVHPSLLPRYRGIKPLENAVAQGEKKVGVTMHELVEALDEGAILLQEDTVNIHDNDTFSSLFDQQAQLAKAVIVKFFQDPEYYIEHKTPQNHSLATLAPRMPFEIQQDATVLEIQLAYRDHLASGLPTQS</sequence>
<dbReference type="STRING" id="1411621.AUC43_19720"/>
<dbReference type="AlphaFoldDB" id="A0A0U4C810"/>
<accession>A0A0U4C810</accession>
<dbReference type="EMBL" id="CP013909">
    <property type="protein sequence ID" value="ALW87106.1"/>
    <property type="molecule type" value="Genomic_DNA"/>
</dbReference>
<proteinExistence type="predicted"/>
<dbReference type="InterPro" id="IPR002376">
    <property type="entry name" value="Formyl_transf_N"/>
</dbReference>
<protein>
    <recommendedName>
        <fullName evidence="1">Formyl transferase N-terminal domain-containing protein</fullName>
    </recommendedName>
</protein>
<dbReference type="RefSeq" id="WP_068197843.1">
    <property type="nucleotide sequence ID" value="NZ_CP013909.1"/>
</dbReference>
<feature type="domain" description="Formyl transferase N-terminal" evidence="1">
    <location>
        <begin position="75"/>
        <end position="181"/>
    </location>
</feature>
<dbReference type="KEGG" id="hyg:AUC43_19720"/>
<name>A0A0U4C810_9BACT</name>
<evidence type="ECO:0000313" key="3">
    <source>
        <dbReference type="Proteomes" id="UP000059542"/>
    </source>
</evidence>
<dbReference type="OrthoDB" id="9806170at2"/>
<dbReference type="InterPro" id="IPR036477">
    <property type="entry name" value="Formyl_transf_N_sf"/>
</dbReference>
<dbReference type="GO" id="GO:0005829">
    <property type="term" value="C:cytosol"/>
    <property type="evidence" value="ECO:0007669"/>
    <property type="project" value="TreeGrafter"/>
</dbReference>